<keyword evidence="5" id="KW-0862">Zinc</keyword>
<evidence type="ECO:0000259" key="9">
    <source>
        <dbReference type="Pfam" id="PF05193"/>
    </source>
</evidence>
<evidence type="ECO:0000313" key="12">
    <source>
        <dbReference type="EMBL" id="KAL0096008.1"/>
    </source>
</evidence>
<sequence>MVSNSSEWISSGCGKFCTYKTSLEKSVHDHRKYRLIRLENQLEVLLVSDPDTNVSSAALDVHVGHLSDPDDFQGLAHFCEHLLFMGTKKYPRDNEYRKYLADHSGQSNAFTGTENTQYYFEIDQKYLEGALDRFSQFFVSPLFSETCAERELNIINSEHDDNKQNDHWRKFQLEKSLGNPSHPFCHFGTGNHETLCDDLKRSITDIRSELINFYKSYYSANIMKLCILGKDSLDCLTELAVDKFKEVPNKNISPPQFPDSPLTSNELLKQIFIKPIKNIRNIDIVFPFPDQYPLYAHQPENYISRLIGHEGKGSLFSLFKNNGWAESLEVSAKHGGIGFGFYSISVDLTEKGQSCYKDIVVAVFQYIKLIKEIGVQESFFTEFQSLSRLEFEFGNNEFGESAYVSDLAGLMQRNYHPNRIINGSHIIQEYNPTVIQDNLNWLRTDNFRLLLTSQEHDVECTLREKWYGTEYQVLEFDTSFKKKLSHLTLHPELHLPLPNIFIPLDYQVHRLDIKNIKKKPDLIIENPKLKLWHKKDDTFWIPKANPTVSEQCKLCAHLIRYSSSEYTYNAETAGLIFSLKGGTHGLELIIDGFNDKLPFLFEMIIRNLLDFKVDPKAFISLREKLVRSFENFEMEQPLRIANHYLDYLAGDDRWTDTERLYELRNTTVEDIELFYSSFLSELHIEALVNGNISKEKAIYLFTFATDLLNYRPLSKAKLCQSNISRSVIFPKVISLYCFGRLSCVLWPLGTKWLYQKQVSDPEIVDSGVLYMIQIGNEDNKWERARLNLVAHISREPFFNQLRTKEHLGYTVFSGMNIQAGHTSYRLMVQSNNHTLYVERRIEEFLKNLGGIVEAMSDTEYMAQIQSLVHKKLGKMKSIGQEGDKYWSHIRSGYYNFEQDEEDADELKKVTKESLVNFIKRYIEPESAHIRRLSVHIQSHNRSSFPSWLLDPGLRKQCVNRIQEHLGPKEIRLAGLHELKDTIIRMMGSTPLVADTLLSVVLESLGNNDGSEELNFTAINTSTDTVKLITHVMSELENIERKRQREKTRDDTNDYDYGYDVYAEDNANYNDLVITSTRRIFDLIIFRNSMKLSPAPLPIEF</sequence>
<evidence type="ECO:0000259" key="11">
    <source>
        <dbReference type="Pfam" id="PF22456"/>
    </source>
</evidence>
<evidence type="ECO:0000256" key="6">
    <source>
        <dbReference type="ARBA" id="ARBA00023049"/>
    </source>
</evidence>
<keyword evidence="13" id="KW-1185">Reference proteome</keyword>
<feature type="domain" description="Peptidase M16 N-terminal" evidence="8">
    <location>
        <begin position="44"/>
        <end position="180"/>
    </location>
</feature>
<evidence type="ECO:0000256" key="5">
    <source>
        <dbReference type="ARBA" id="ARBA00022833"/>
    </source>
</evidence>
<protein>
    <submittedName>
        <fullName evidence="12">Ubiquinol-cytochrome c reductase core subunit 1</fullName>
    </submittedName>
</protein>
<dbReference type="Gene3D" id="3.30.830.10">
    <property type="entry name" value="Metalloenzyme, LuxS/M16 peptidase-like"/>
    <property type="match status" value="4"/>
</dbReference>
<comment type="similarity">
    <text evidence="1 7">Belongs to the peptidase M16 family.</text>
</comment>
<dbReference type="InterPro" id="IPR050626">
    <property type="entry name" value="Peptidase_M16"/>
</dbReference>
<dbReference type="InterPro" id="IPR001431">
    <property type="entry name" value="Pept_M16_Zn_BS"/>
</dbReference>
<keyword evidence="3" id="KW-0479">Metal-binding</keyword>
<name>A0ABR3BBT1_PHYBL</name>
<evidence type="ECO:0000256" key="1">
    <source>
        <dbReference type="ARBA" id="ARBA00007261"/>
    </source>
</evidence>
<keyword evidence="6" id="KW-0482">Metalloprotease</keyword>
<dbReference type="InterPro" id="IPR032632">
    <property type="entry name" value="Peptidase_M16_M"/>
</dbReference>
<feature type="domain" description="Coenzyme PQQ synthesis protein F-like C-terminal lobe" evidence="11">
    <location>
        <begin position="788"/>
        <end position="886"/>
    </location>
</feature>
<keyword evidence="4" id="KW-0378">Hydrolase</keyword>
<dbReference type="Pfam" id="PF00675">
    <property type="entry name" value="Peptidase_M16"/>
    <property type="match status" value="1"/>
</dbReference>
<dbReference type="Pfam" id="PF05193">
    <property type="entry name" value="Peptidase_M16_C"/>
    <property type="match status" value="1"/>
</dbReference>
<keyword evidence="2" id="KW-0645">Protease</keyword>
<feature type="domain" description="Peptidase M16 C-terminal" evidence="9">
    <location>
        <begin position="207"/>
        <end position="378"/>
    </location>
</feature>
<dbReference type="PROSITE" id="PS00143">
    <property type="entry name" value="INSULINASE"/>
    <property type="match status" value="1"/>
</dbReference>
<dbReference type="SUPFAM" id="SSF63411">
    <property type="entry name" value="LuxS/MPP-like metallohydrolase"/>
    <property type="match status" value="4"/>
</dbReference>
<comment type="caution">
    <text evidence="12">The sequence shown here is derived from an EMBL/GenBank/DDBJ whole genome shotgun (WGS) entry which is preliminary data.</text>
</comment>
<dbReference type="PANTHER" id="PTHR43690:SF18">
    <property type="entry name" value="INSULIN-DEGRADING ENZYME-RELATED"/>
    <property type="match status" value="1"/>
</dbReference>
<dbReference type="InterPro" id="IPR054734">
    <property type="entry name" value="PqqF-like_C_4"/>
</dbReference>
<gene>
    <name evidence="12" type="primary">QCR1_4</name>
    <name evidence="12" type="ORF">J3Q64DRAFT_1854469</name>
</gene>
<organism evidence="12 13">
    <name type="scientific">Phycomyces blakesleeanus</name>
    <dbReference type="NCBI Taxonomy" id="4837"/>
    <lineage>
        <taxon>Eukaryota</taxon>
        <taxon>Fungi</taxon>
        <taxon>Fungi incertae sedis</taxon>
        <taxon>Mucoromycota</taxon>
        <taxon>Mucoromycotina</taxon>
        <taxon>Mucoromycetes</taxon>
        <taxon>Mucorales</taxon>
        <taxon>Phycomycetaceae</taxon>
        <taxon>Phycomyces</taxon>
    </lineage>
</organism>
<dbReference type="InterPro" id="IPR011249">
    <property type="entry name" value="Metalloenz_LuxS/M16"/>
</dbReference>
<dbReference type="InterPro" id="IPR007863">
    <property type="entry name" value="Peptidase_M16_C"/>
</dbReference>
<evidence type="ECO:0000256" key="2">
    <source>
        <dbReference type="ARBA" id="ARBA00022670"/>
    </source>
</evidence>
<reference evidence="12 13" key="1">
    <citation type="submission" date="2024-04" db="EMBL/GenBank/DDBJ databases">
        <title>Symmetric and asymmetric DNA N6-adenine methylation regulates different biological responses in Mucorales.</title>
        <authorList>
            <consortium name="Lawrence Berkeley National Laboratory"/>
            <person name="Lax C."/>
            <person name="Mondo S.J."/>
            <person name="Osorio-Concepcion M."/>
            <person name="Muszewska A."/>
            <person name="Corrochano-Luque M."/>
            <person name="Gutierrez G."/>
            <person name="Riley R."/>
            <person name="Lipzen A."/>
            <person name="Guo J."/>
            <person name="Hundley H."/>
            <person name="Amirebrahimi M."/>
            <person name="Ng V."/>
            <person name="Lorenzo-Gutierrez D."/>
            <person name="Binder U."/>
            <person name="Yang J."/>
            <person name="Song Y."/>
            <person name="Canovas D."/>
            <person name="Navarro E."/>
            <person name="Freitag M."/>
            <person name="Gabaldon T."/>
            <person name="Grigoriev I.V."/>
            <person name="Corrochano L.M."/>
            <person name="Nicolas F.E."/>
            <person name="Garre V."/>
        </authorList>
    </citation>
    <scope>NUCLEOTIDE SEQUENCE [LARGE SCALE GENOMIC DNA]</scope>
    <source>
        <strain evidence="12 13">L51</strain>
    </source>
</reference>
<dbReference type="PANTHER" id="PTHR43690">
    <property type="entry name" value="NARDILYSIN"/>
    <property type="match status" value="1"/>
</dbReference>
<evidence type="ECO:0000313" key="13">
    <source>
        <dbReference type="Proteomes" id="UP001448207"/>
    </source>
</evidence>
<feature type="domain" description="Peptidase M16 middle/third" evidence="10">
    <location>
        <begin position="400"/>
        <end position="660"/>
    </location>
</feature>
<dbReference type="EMBL" id="JBCLYO010000001">
    <property type="protein sequence ID" value="KAL0096008.1"/>
    <property type="molecule type" value="Genomic_DNA"/>
</dbReference>
<evidence type="ECO:0000256" key="7">
    <source>
        <dbReference type="RuleBase" id="RU004447"/>
    </source>
</evidence>
<accession>A0ABR3BBT1</accession>
<evidence type="ECO:0000259" key="10">
    <source>
        <dbReference type="Pfam" id="PF16187"/>
    </source>
</evidence>
<dbReference type="Pfam" id="PF16187">
    <property type="entry name" value="Peptidase_M16_M"/>
    <property type="match status" value="1"/>
</dbReference>
<evidence type="ECO:0000256" key="4">
    <source>
        <dbReference type="ARBA" id="ARBA00022801"/>
    </source>
</evidence>
<dbReference type="InterPro" id="IPR011765">
    <property type="entry name" value="Pept_M16_N"/>
</dbReference>
<evidence type="ECO:0000259" key="8">
    <source>
        <dbReference type="Pfam" id="PF00675"/>
    </source>
</evidence>
<proteinExistence type="inferred from homology"/>
<dbReference type="Proteomes" id="UP001448207">
    <property type="component" value="Unassembled WGS sequence"/>
</dbReference>
<dbReference type="Pfam" id="PF22456">
    <property type="entry name" value="PqqF-like_C_4"/>
    <property type="match status" value="1"/>
</dbReference>
<evidence type="ECO:0000256" key="3">
    <source>
        <dbReference type="ARBA" id="ARBA00022723"/>
    </source>
</evidence>